<dbReference type="AlphaFoldDB" id="I7M9G9"/>
<dbReference type="Proteomes" id="UP000009168">
    <property type="component" value="Unassembled WGS sequence"/>
</dbReference>
<dbReference type="GeneID" id="7840417"/>
<evidence type="ECO:0000313" key="2">
    <source>
        <dbReference type="EMBL" id="EAS01647.1"/>
    </source>
</evidence>
<reference evidence="3" key="1">
    <citation type="journal article" date="2006" name="PLoS Biol.">
        <title>Macronuclear genome sequence of the ciliate Tetrahymena thermophila, a model eukaryote.</title>
        <authorList>
            <person name="Eisen J.A."/>
            <person name="Coyne R.S."/>
            <person name="Wu M."/>
            <person name="Wu D."/>
            <person name="Thiagarajan M."/>
            <person name="Wortman J.R."/>
            <person name="Badger J.H."/>
            <person name="Ren Q."/>
            <person name="Amedeo P."/>
            <person name="Jones K.M."/>
            <person name="Tallon L.J."/>
            <person name="Delcher A.L."/>
            <person name="Salzberg S.L."/>
            <person name="Silva J.C."/>
            <person name="Haas B.J."/>
            <person name="Majoros W.H."/>
            <person name="Farzad M."/>
            <person name="Carlton J.M."/>
            <person name="Smith R.K. Jr."/>
            <person name="Garg J."/>
            <person name="Pearlman R.E."/>
            <person name="Karrer K.M."/>
            <person name="Sun L."/>
            <person name="Manning G."/>
            <person name="Elde N.C."/>
            <person name="Turkewitz A.P."/>
            <person name="Asai D.J."/>
            <person name="Wilkes D.E."/>
            <person name="Wang Y."/>
            <person name="Cai H."/>
            <person name="Collins K."/>
            <person name="Stewart B.A."/>
            <person name="Lee S.R."/>
            <person name="Wilamowska K."/>
            <person name="Weinberg Z."/>
            <person name="Ruzzo W.L."/>
            <person name="Wloga D."/>
            <person name="Gaertig J."/>
            <person name="Frankel J."/>
            <person name="Tsao C.-C."/>
            <person name="Gorovsky M.A."/>
            <person name="Keeling P.J."/>
            <person name="Waller R.F."/>
            <person name="Patron N.J."/>
            <person name="Cherry J.M."/>
            <person name="Stover N.A."/>
            <person name="Krieger C.J."/>
            <person name="del Toro C."/>
            <person name="Ryder H.F."/>
            <person name="Williamson S.C."/>
            <person name="Barbeau R.A."/>
            <person name="Hamilton E.P."/>
            <person name="Orias E."/>
        </authorList>
    </citation>
    <scope>NUCLEOTIDE SEQUENCE [LARGE SCALE GENOMIC DNA]</scope>
    <source>
        <strain evidence="3">SB210</strain>
    </source>
</reference>
<sequence>MSLRNKNCNIHTSEKAIYYCLDHSCNKKGPICEKCATQIHLEHESIFTIDDICNFIEDQVDDNIQCPEKEDQHFEQLNQSICEKLDSIYAHIDQFEKYVITKMNFLKQKIRKEKKNLQDKLEDIFEFRELFKKNNQDLIVNVLQGIDITSLQSSVKVKRKNIIECTKFLNSNNQKLHIKDFRVSEPSFLKSLILKKFTIQMQKINNHCQVLLERMLEETSCQFSQKNQFQFKKLPNKYQEDKFFSEKNGFDLFKKDKFQKSKSVEKDCMSSSSCTQSDSRINNNSLPSLTDILKQIEQSNGDEYSAFSSFQVDQRFVGDKIEISNQDKNLEQKGFVQRFAFLFPQFKDIDENKKIYHVKIRILNYKTWIAFGIGNREAISKQNLKYIEGLQAYLISLNGYVYNSREEPVKELENLNLEQGDIISLIFYYDSPCKSQQCLEIWLNNQKMLKTFKGNLFEKNELNNIAFCIGLLKGDSVEIIKD</sequence>
<evidence type="ECO:0000313" key="3">
    <source>
        <dbReference type="Proteomes" id="UP000009168"/>
    </source>
</evidence>
<organism evidence="2 3">
    <name type="scientific">Tetrahymena thermophila (strain SB210)</name>
    <dbReference type="NCBI Taxonomy" id="312017"/>
    <lineage>
        <taxon>Eukaryota</taxon>
        <taxon>Sar</taxon>
        <taxon>Alveolata</taxon>
        <taxon>Ciliophora</taxon>
        <taxon>Intramacronucleata</taxon>
        <taxon>Oligohymenophorea</taxon>
        <taxon>Hymenostomatida</taxon>
        <taxon>Tetrahymenina</taxon>
        <taxon>Tetrahymenidae</taxon>
        <taxon>Tetrahymena</taxon>
    </lineage>
</organism>
<dbReference type="InParanoid" id="I7M9G9"/>
<accession>I7M9G9</accession>
<proteinExistence type="predicted"/>
<dbReference type="EMBL" id="GG662564">
    <property type="protein sequence ID" value="EAS01647.1"/>
    <property type="molecule type" value="Genomic_DNA"/>
</dbReference>
<name>I7M9G9_TETTS</name>
<evidence type="ECO:0000259" key="1">
    <source>
        <dbReference type="SMART" id="SM00336"/>
    </source>
</evidence>
<gene>
    <name evidence="2" type="ORF">TTHERM_00933360</name>
</gene>
<dbReference type="SMART" id="SM00336">
    <property type="entry name" value="BBOX"/>
    <property type="match status" value="1"/>
</dbReference>
<dbReference type="HOGENOM" id="CLU_566848_0_0_1"/>
<protein>
    <recommendedName>
        <fullName evidence="1">B box-type domain-containing protein</fullName>
    </recommendedName>
</protein>
<feature type="domain" description="B box-type" evidence="1">
    <location>
        <begin position="3"/>
        <end position="48"/>
    </location>
</feature>
<keyword evidence="3" id="KW-1185">Reference proteome</keyword>
<dbReference type="KEGG" id="tet:TTHERM_00933360"/>
<dbReference type="RefSeq" id="XP_001021892.1">
    <property type="nucleotide sequence ID" value="XM_001021892.3"/>
</dbReference>
<dbReference type="GO" id="GO:0008270">
    <property type="term" value="F:zinc ion binding"/>
    <property type="evidence" value="ECO:0007669"/>
    <property type="project" value="InterPro"/>
</dbReference>
<dbReference type="InterPro" id="IPR000315">
    <property type="entry name" value="Znf_B-box"/>
</dbReference>